<feature type="transmembrane region" description="Helical" evidence="6">
    <location>
        <begin position="211"/>
        <end position="232"/>
    </location>
</feature>
<dbReference type="KEGG" id="pmf:P9303_27111"/>
<accession>A2CD81</accession>
<feature type="transmembrane region" description="Helical" evidence="6">
    <location>
        <begin position="67"/>
        <end position="89"/>
    </location>
</feature>
<organism evidence="7 8">
    <name type="scientific">Prochlorococcus marinus (strain MIT 9303)</name>
    <dbReference type="NCBI Taxonomy" id="59922"/>
    <lineage>
        <taxon>Bacteria</taxon>
        <taxon>Bacillati</taxon>
        <taxon>Cyanobacteriota</taxon>
        <taxon>Cyanophyceae</taxon>
        <taxon>Synechococcales</taxon>
        <taxon>Prochlorococcaceae</taxon>
        <taxon>Prochlorococcus</taxon>
    </lineage>
</organism>
<dbReference type="GO" id="GO:0055085">
    <property type="term" value="P:transmembrane transport"/>
    <property type="evidence" value="ECO:0007669"/>
    <property type="project" value="TreeGrafter"/>
</dbReference>
<dbReference type="AlphaFoldDB" id="A2CD81"/>
<evidence type="ECO:0008006" key="9">
    <source>
        <dbReference type="Google" id="ProtNLM"/>
    </source>
</evidence>
<dbReference type="HOGENOM" id="CLU_031275_8_1_3"/>
<feature type="transmembrane region" description="Helical" evidence="6">
    <location>
        <begin position="319"/>
        <end position="339"/>
    </location>
</feature>
<keyword evidence="3 6" id="KW-0812">Transmembrane</keyword>
<dbReference type="EMBL" id="CP000554">
    <property type="protein sequence ID" value="ABM79441.1"/>
    <property type="molecule type" value="Genomic_DNA"/>
</dbReference>
<evidence type="ECO:0000256" key="1">
    <source>
        <dbReference type="ARBA" id="ARBA00004141"/>
    </source>
</evidence>
<dbReference type="InterPro" id="IPR002549">
    <property type="entry name" value="AI-2E-like"/>
</dbReference>
<proteinExistence type="inferred from homology"/>
<dbReference type="BioCyc" id="PMAR59922:G1G80-2377-MONOMER"/>
<feature type="transmembrane region" description="Helical" evidence="6">
    <location>
        <begin position="6"/>
        <end position="27"/>
    </location>
</feature>
<evidence type="ECO:0000256" key="6">
    <source>
        <dbReference type="SAM" id="Phobius"/>
    </source>
</evidence>
<comment type="subcellular location">
    <subcellularLocation>
        <location evidence="1">Membrane</location>
        <topology evidence="1">Multi-pass membrane protein</topology>
    </subcellularLocation>
</comment>
<sequence length="356" mass="37967">MLGPLVFPIWLRLSLVLPLFALNLWVLRQLLLPLAPFPGLFVTAALIAFLLDIPSRWINQRLGLPRWLAIGVVAVLTVGLLVLAGVALVPRLIDQLGQLINELPGWLVAAEGWVSRLQEWASGRGLPSEFGDFSSDLLTRLSGVATQLSQQLLGILGATLGITINTLLVLVLAVFLLLGGDPITAGLARWLPDQWRELVVDTITGTFRGYFAGQVLLALILSGGQIAVFTLLDIPFGVLFAVLIGFTTLIPYASALTIVGVSALLALQDPRMGLEILAAAIAVGQIVDQVIQPRLMGSIVGLQPAWLLIALPIGARTGALFGFGQLLGLLLAVPVASCIKTLVDAWRELPFDPAES</sequence>
<evidence type="ECO:0000256" key="3">
    <source>
        <dbReference type="ARBA" id="ARBA00022692"/>
    </source>
</evidence>
<evidence type="ECO:0000313" key="7">
    <source>
        <dbReference type="EMBL" id="ABM79441.1"/>
    </source>
</evidence>
<dbReference type="STRING" id="59922.P9303_27111"/>
<dbReference type="RefSeq" id="WP_011827284.1">
    <property type="nucleotide sequence ID" value="NC_008820.1"/>
</dbReference>
<dbReference type="GO" id="GO:0016020">
    <property type="term" value="C:membrane"/>
    <property type="evidence" value="ECO:0007669"/>
    <property type="project" value="UniProtKB-SubCell"/>
</dbReference>
<dbReference type="PANTHER" id="PTHR21716:SF66">
    <property type="entry name" value="TRANSPORT PROTEIN SLL0063-RELATED"/>
    <property type="match status" value="1"/>
</dbReference>
<dbReference type="Proteomes" id="UP000002274">
    <property type="component" value="Chromosome"/>
</dbReference>
<gene>
    <name evidence="7" type="ordered locus">P9303_27111</name>
</gene>
<feature type="transmembrane region" description="Helical" evidence="6">
    <location>
        <begin position="152"/>
        <end position="178"/>
    </location>
</feature>
<feature type="transmembrane region" description="Helical" evidence="6">
    <location>
        <begin position="34"/>
        <end position="55"/>
    </location>
</feature>
<keyword evidence="4 6" id="KW-1133">Transmembrane helix</keyword>
<keyword evidence="5 6" id="KW-0472">Membrane</keyword>
<reference evidence="7 8" key="1">
    <citation type="journal article" date="2007" name="PLoS Genet.">
        <title>Patterns and implications of gene gain and loss in the evolution of Prochlorococcus.</title>
        <authorList>
            <person name="Kettler G.C."/>
            <person name="Martiny A.C."/>
            <person name="Huang K."/>
            <person name="Zucker J."/>
            <person name="Coleman M.L."/>
            <person name="Rodrigue S."/>
            <person name="Chen F."/>
            <person name="Lapidus A."/>
            <person name="Ferriera S."/>
            <person name="Johnson J."/>
            <person name="Steglich C."/>
            <person name="Church G.M."/>
            <person name="Richardson P."/>
            <person name="Chisholm S.W."/>
        </authorList>
    </citation>
    <scope>NUCLEOTIDE SEQUENCE [LARGE SCALE GENOMIC DNA]</scope>
    <source>
        <strain evidence="7 8">MIT 9303</strain>
    </source>
</reference>
<dbReference type="PANTHER" id="PTHR21716">
    <property type="entry name" value="TRANSMEMBRANE PROTEIN"/>
    <property type="match status" value="1"/>
</dbReference>
<name>A2CD81_PROM3</name>
<protein>
    <recommendedName>
        <fullName evidence="9">Pheromone autoinducer 2 transporter</fullName>
    </recommendedName>
</protein>
<evidence type="ECO:0000313" key="8">
    <source>
        <dbReference type="Proteomes" id="UP000002274"/>
    </source>
</evidence>
<evidence type="ECO:0000256" key="4">
    <source>
        <dbReference type="ARBA" id="ARBA00022989"/>
    </source>
</evidence>
<evidence type="ECO:0000256" key="2">
    <source>
        <dbReference type="ARBA" id="ARBA00009773"/>
    </source>
</evidence>
<comment type="similarity">
    <text evidence="2">Belongs to the autoinducer-2 exporter (AI-2E) (TC 2.A.86) family.</text>
</comment>
<evidence type="ECO:0000256" key="5">
    <source>
        <dbReference type="ARBA" id="ARBA00023136"/>
    </source>
</evidence>
<dbReference type="Pfam" id="PF01594">
    <property type="entry name" value="AI-2E_transport"/>
    <property type="match status" value="1"/>
</dbReference>
<feature type="transmembrane region" description="Helical" evidence="6">
    <location>
        <begin position="239"/>
        <end position="266"/>
    </location>
</feature>